<name>A0A4Z2EAK0_9TELE</name>
<organism evidence="2 3">
    <name type="scientific">Liparis tanakae</name>
    <name type="common">Tanaka's snailfish</name>
    <dbReference type="NCBI Taxonomy" id="230148"/>
    <lineage>
        <taxon>Eukaryota</taxon>
        <taxon>Metazoa</taxon>
        <taxon>Chordata</taxon>
        <taxon>Craniata</taxon>
        <taxon>Vertebrata</taxon>
        <taxon>Euteleostomi</taxon>
        <taxon>Actinopterygii</taxon>
        <taxon>Neopterygii</taxon>
        <taxon>Teleostei</taxon>
        <taxon>Neoteleostei</taxon>
        <taxon>Acanthomorphata</taxon>
        <taxon>Eupercaria</taxon>
        <taxon>Perciformes</taxon>
        <taxon>Cottioidei</taxon>
        <taxon>Cottales</taxon>
        <taxon>Liparidae</taxon>
        <taxon>Liparis</taxon>
    </lineage>
</organism>
<evidence type="ECO:0000313" key="3">
    <source>
        <dbReference type="Proteomes" id="UP000314294"/>
    </source>
</evidence>
<reference evidence="2 3" key="1">
    <citation type="submission" date="2019-03" db="EMBL/GenBank/DDBJ databases">
        <title>First draft genome of Liparis tanakae, snailfish: a comprehensive survey of snailfish specific genes.</title>
        <authorList>
            <person name="Kim W."/>
            <person name="Song I."/>
            <person name="Jeong J.-H."/>
            <person name="Kim D."/>
            <person name="Kim S."/>
            <person name="Ryu S."/>
            <person name="Song J.Y."/>
            <person name="Lee S.K."/>
        </authorList>
    </citation>
    <scope>NUCLEOTIDE SEQUENCE [LARGE SCALE GENOMIC DNA]</scope>
    <source>
        <tissue evidence="2">Muscle</tissue>
    </source>
</reference>
<evidence type="ECO:0000256" key="1">
    <source>
        <dbReference type="SAM" id="MobiDB-lite"/>
    </source>
</evidence>
<accession>A0A4Z2EAK0</accession>
<comment type="caution">
    <text evidence="2">The sequence shown here is derived from an EMBL/GenBank/DDBJ whole genome shotgun (WGS) entry which is preliminary data.</text>
</comment>
<keyword evidence="3" id="KW-1185">Reference proteome</keyword>
<proteinExistence type="predicted"/>
<gene>
    <name evidence="2" type="ORF">EYF80_064087</name>
</gene>
<dbReference type="Proteomes" id="UP000314294">
    <property type="component" value="Unassembled WGS sequence"/>
</dbReference>
<protein>
    <submittedName>
        <fullName evidence="2">Uncharacterized protein</fullName>
    </submittedName>
</protein>
<feature type="compositionally biased region" description="Basic and acidic residues" evidence="1">
    <location>
        <begin position="132"/>
        <end position="143"/>
    </location>
</feature>
<dbReference type="AlphaFoldDB" id="A0A4Z2EAK0"/>
<feature type="region of interest" description="Disordered" evidence="1">
    <location>
        <begin position="64"/>
        <end position="156"/>
    </location>
</feature>
<evidence type="ECO:0000313" key="2">
    <source>
        <dbReference type="EMBL" id="TNN25781.1"/>
    </source>
</evidence>
<sequence>MKRLQRWAGGTFRGVAERVQVWERLHGIDRFFSDFPKGKRELCPATRRTSQLFRSIDRAARGVGAAPSVLENKSTATEASSDRRPELLWKPGLQTETESVQKHPAGLSFPPGPSGIFSSHEPVWAEEIGPDETSHDSDRRHVGGEPGRMLLLHPER</sequence>
<dbReference type="EMBL" id="SRLO01011680">
    <property type="protein sequence ID" value="TNN25781.1"/>
    <property type="molecule type" value="Genomic_DNA"/>
</dbReference>